<dbReference type="InterPro" id="IPR011048">
    <property type="entry name" value="Haem_d1_sf"/>
</dbReference>
<feature type="region of interest" description="Disordered" evidence="1">
    <location>
        <begin position="431"/>
        <end position="462"/>
    </location>
</feature>
<dbReference type="InterPro" id="IPR055188">
    <property type="entry name" value="Choice_anch_I"/>
</dbReference>
<evidence type="ECO:0000313" key="5">
    <source>
        <dbReference type="Proteomes" id="UP000321039"/>
    </source>
</evidence>
<evidence type="ECO:0000313" key="4">
    <source>
        <dbReference type="EMBL" id="TXS88925.1"/>
    </source>
</evidence>
<dbReference type="RefSeq" id="WP_148070428.1">
    <property type="nucleotide sequence ID" value="NZ_VRZA01000014.1"/>
</dbReference>
<protein>
    <submittedName>
        <fullName evidence="4">Alkaline phosphatase</fullName>
    </submittedName>
</protein>
<dbReference type="Proteomes" id="UP000321039">
    <property type="component" value="Unassembled WGS sequence"/>
</dbReference>
<feature type="compositionally biased region" description="Basic and acidic residues" evidence="1">
    <location>
        <begin position="448"/>
        <end position="458"/>
    </location>
</feature>
<reference evidence="4 5" key="1">
    <citation type="submission" date="2019-08" db="EMBL/GenBank/DDBJ databases">
        <title>Parahaliea maris sp. nov., isolated from the surface seawater.</title>
        <authorList>
            <person name="Liu Y."/>
        </authorList>
    </citation>
    <scope>NUCLEOTIDE SEQUENCE [LARGE SCALE GENOMIC DNA]</scope>
    <source>
        <strain evidence="4 5">HSLHS9</strain>
    </source>
</reference>
<dbReference type="PANTHER" id="PTHR46928:SF1">
    <property type="entry name" value="MESENCHYME-SPECIFIC CELL SURFACE GLYCOPROTEIN"/>
    <property type="match status" value="1"/>
</dbReference>
<dbReference type="PANTHER" id="PTHR46928">
    <property type="entry name" value="MESENCHYME-SPECIFIC CELL SURFACE GLYCOPROTEIN"/>
    <property type="match status" value="1"/>
</dbReference>
<evidence type="ECO:0000259" key="3">
    <source>
        <dbReference type="Pfam" id="PF22494"/>
    </source>
</evidence>
<proteinExistence type="predicted"/>
<dbReference type="InterPro" id="IPR015943">
    <property type="entry name" value="WD40/YVTN_repeat-like_dom_sf"/>
</dbReference>
<feature type="domain" description="Choice-of-anchor I" evidence="3">
    <location>
        <begin position="45"/>
        <end position="558"/>
    </location>
</feature>
<dbReference type="Gene3D" id="2.130.10.10">
    <property type="entry name" value="YVTN repeat-like/Quinoprotein amine dehydrogenase"/>
    <property type="match status" value="1"/>
</dbReference>
<keyword evidence="2" id="KW-0732">Signal</keyword>
<dbReference type="EMBL" id="VRZA01000014">
    <property type="protein sequence ID" value="TXS88925.1"/>
    <property type="molecule type" value="Genomic_DNA"/>
</dbReference>
<feature type="chain" id="PRO_5022870890" evidence="2">
    <location>
        <begin position="21"/>
        <end position="562"/>
    </location>
</feature>
<dbReference type="SUPFAM" id="SSF51004">
    <property type="entry name" value="C-terminal (heme d1) domain of cytochrome cd1-nitrite reductase"/>
    <property type="match status" value="1"/>
</dbReference>
<gene>
    <name evidence="4" type="ORF">FV139_20835</name>
</gene>
<evidence type="ECO:0000256" key="2">
    <source>
        <dbReference type="SAM" id="SignalP"/>
    </source>
</evidence>
<sequence>MFQRLILAASVAAICNIAYAKPEKGVTLDLLGSFDATTEAGSFDDGAAEIIAHDARGQRLFVINSNLGQVDVLDLGNPEAPARLGQLDVAQDMFANGIVPDAGAIGGVNSVAVHAGLVAVAVEHDDKQASGWVAFYSTEGEFVSAVVAGALPDAVTFTHNGNYLLVANEGEPSDDYQVDPEGSITIVDLRNGAETPVVATADFKAFNSSNVPEGVRISSPVAGNTVAQDLEPEFIATSRDSRTAWVTLQENNAIAEVDIPSATVIALYPLGAKDHSLPGQGLDPSNRDDSINIMNWPVSGLYMPDGMTSYTTRGQTYLVTANEGDGREYIFDSTEEDCPDAPYYEYDDGECIYLDEARVKDIVLDDEVFPNAEYLQENEQLGRLKIVATEGHAGDGVYTKLYSYGARSISIWSASGELVWDSGDIIEQQTALADPSNFNSTNDENGSFDDRSDDKGPEPEGVVVGKVRGKQYAFVGLERVGGVMIFDVTTPEDSQYVGYVNNRNFSVEDVEEDVESAVSTVGDLGPEGLVFIPEEDSPTGEPLLVVGNEISGTTTIYRVVAQ</sequence>
<keyword evidence="5" id="KW-1185">Reference proteome</keyword>
<accession>A0A5C8ZL30</accession>
<organism evidence="4 5">
    <name type="scientific">Parahaliea maris</name>
    <dbReference type="NCBI Taxonomy" id="2716870"/>
    <lineage>
        <taxon>Bacteria</taxon>
        <taxon>Pseudomonadati</taxon>
        <taxon>Pseudomonadota</taxon>
        <taxon>Gammaproteobacteria</taxon>
        <taxon>Cellvibrionales</taxon>
        <taxon>Halieaceae</taxon>
        <taxon>Parahaliea</taxon>
    </lineage>
</organism>
<name>A0A5C8ZL30_9GAMM</name>
<feature type="compositionally biased region" description="Polar residues" evidence="1">
    <location>
        <begin position="431"/>
        <end position="445"/>
    </location>
</feature>
<dbReference type="InterPro" id="IPR052956">
    <property type="entry name" value="Mesenchyme-surface_protein"/>
</dbReference>
<dbReference type="Pfam" id="PF22494">
    <property type="entry name" value="choice_anch_I"/>
    <property type="match status" value="1"/>
</dbReference>
<dbReference type="AlphaFoldDB" id="A0A5C8ZL30"/>
<evidence type="ECO:0000256" key="1">
    <source>
        <dbReference type="SAM" id="MobiDB-lite"/>
    </source>
</evidence>
<feature type="signal peptide" evidence="2">
    <location>
        <begin position="1"/>
        <end position="20"/>
    </location>
</feature>
<dbReference type="NCBIfam" id="NF038117">
    <property type="entry name" value="choice_anch_I"/>
    <property type="match status" value="1"/>
</dbReference>
<comment type="caution">
    <text evidence="4">The sequence shown here is derived from an EMBL/GenBank/DDBJ whole genome shotgun (WGS) entry which is preliminary data.</text>
</comment>